<gene>
    <name evidence="1" type="ordered locus">Murru_3447</name>
</gene>
<sequence>MIFRSSKSLELTVFDHNIIKIHSLRVILLSFLHPVYGRDKKAGIH</sequence>
<dbReference type="EMBL" id="CP002999">
    <property type="protein sequence ID" value="AEM72459.1"/>
    <property type="molecule type" value="Genomic_DNA"/>
</dbReference>
<proteinExistence type="predicted"/>
<protein>
    <submittedName>
        <fullName evidence="1">Uncharacterized protein</fullName>
    </submittedName>
</protein>
<reference evidence="1 2" key="2">
    <citation type="journal article" date="2012" name="Stand. Genomic Sci.">
        <title>Complete genome sequence of the facultatively anaerobic, appendaged bacterium Muricauda ruestringensis type strain (B1(T)).</title>
        <authorList>
            <person name="Huntemann M."/>
            <person name="Teshima H."/>
            <person name="Lapidus A."/>
            <person name="Nolan M."/>
            <person name="Lucas S."/>
            <person name="Hammon N."/>
            <person name="Deshpande S."/>
            <person name="Cheng J.F."/>
            <person name="Tapia R."/>
            <person name="Goodwin L.A."/>
            <person name="Pitluck S."/>
            <person name="Liolios K."/>
            <person name="Pagani I."/>
            <person name="Ivanova N."/>
            <person name="Mavromatis K."/>
            <person name="Mikhailova N."/>
            <person name="Pati A."/>
            <person name="Chen A."/>
            <person name="Palaniappan K."/>
            <person name="Land M."/>
            <person name="Hauser L."/>
            <person name="Pan C."/>
            <person name="Brambilla E.M."/>
            <person name="Rohde M."/>
            <person name="Spring S."/>
            <person name="Goker M."/>
            <person name="Detter J.C."/>
            <person name="Bristow J."/>
            <person name="Eisen J.A."/>
            <person name="Markowitz V."/>
            <person name="Hugenholtz P."/>
            <person name="Kyrpides N.C."/>
            <person name="Klenk H.P."/>
            <person name="Woyke T."/>
        </authorList>
    </citation>
    <scope>NUCLEOTIDE SEQUENCE [LARGE SCALE GENOMIC DNA]</scope>
    <source>
        <strain evidence="2">DSM 13258 / LMG 19739 / B1</strain>
    </source>
</reference>
<evidence type="ECO:0000313" key="1">
    <source>
        <dbReference type="EMBL" id="AEM72459.1"/>
    </source>
</evidence>
<accession>G2PNP6</accession>
<dbReference type="STRING" id="886377.Murru_3447"/>
<keyword evidence="2" id="KW-1185">Reference proteome</keyword>
<dbReference type="HOGENOM" id="CLU_3202206_0_0_10"/>
<dbReference type="Proteomes" id="UP000008908">
    <property type="component" value="Chromosome"/>
</dbReference>
<dbReference type="KEGG" id="mrs:Murru_3447"/>
<reference evidence="2" key="1">
    <citation type="submission" date="2011-08" db="EMBL/GenBank/DDBJ databases">
        <title>The complete genome of Muricauda ruestringensis DSM 13258.</title>
        <authorList>
            <person name="Lucas S."/>
            <person name="Han J."/>
            <person name="Lapidus A."/>
            <person name="Bruce D."/>
            <person name="Goodwin L."/>
            <person name="Pitluck S."/>
            <person name="Peters L."/>
            <person name="Kyrpides N."/>
            <person name="Mavromatis K."/>
            <person name="Ivanova N."/>
            <person name="Ovchinnikova G."/>
            <person name="Teshima H."/>
            <person name="Detter J.C."/>
            <person name="Tapia R."/>
            <person name="Han C."/>
            <person name="Land M."/>
            <person name="Hauser L."/>
            <person name="Markowitz V."/>
            <person name="Cheng J.-F."/>
            <person name="Hugenholtz P."/>
            <person name="Woyke T."/>
            <person name="Wu D."/>
            <person name="Spring S."/>
            <person name="Schroeder M."/>
            <person name="Brambilla E."/>
            <person name="Klenk H.-P."/>
            <person name="Eisen J.A."/>
        </authorList>
    </citation>
    <scope>NUCLEOTIDE SEQUENCE [LARGE SCALE GENOMIC DNA]</scope>
    <source>
        <strain evidence="2">DSM 13258 / LMG 19739 / B1</strain>
    </source>
</reference>
<name>G2PNP6_ALLRU</name>
<dbReference type="AlphaFoldDB" id="G2PNP6"/>
<organism evidence="1 2">
    <name type="scientific">Allomuricauda ruestringensis (strain DSM 13258 / CIP 107369 / LMG 19739 / B1)</name>
    <name type="common">Muricauda ruestringensis</name>
    <dbReference type="NCBI Taxonomy" id="886377"/>
    <lineage>
        <taxon>Bacteria</taxon>
        <taxon>Pseudomonadati</taxon>
        <taxon>Bacteroidota</taxon>
        <taxon>Flavobacteriia</taxon>
        <taxon>Flavobacteriales</taxon>
        <taxon>Flavobacteriaceae</taxon>
        <taxon>Flagellimonas</taxon>
    </lineage>
</organism>
<evidence type="ECO:0000313" key="2">
    <source>
        <dbReference type="Proteomes" id="UP000008908"/>
    </source>
</evidence>